<dbReference type="AlphaFoldDB" id="A0A644VKW2"/>
<comment type="caution">
    <text evidence="1">The sequence shown here is derived from an EMBL/GenBank/DDBJ whole genome shotgun (WGS) entry which is preliminary data.</text>
</comment>
<organism evidence="1">
    <name type="scientific">bioreactor metagenome</name>
    <dbReference type="NCBI Taxonomy" id="1076179"/>
    <lineage>
        <taxon>unclassified sequences</taxon>
        <taxon>metagenomes</taxon>
        <taxon>ecological metagenomes</taxon>
    </lineage>
</organism>
<evidence type="ECO:0000313" key="1">
    <source>
        <dbReference type="EMBL" id="MPL92044.1"/>
    </source>
</evidence>
<protein>
    <submittedName>
        <fullName evidence="1">Uncharacterized protein</fullName>
    </submittedName>
</protein>
<accession>A0A644VKW2</accession>
<sequence length="181" mass="21179">MVPNPFLGFLFHFMASYSILWERDLDSASRRLFDENDRLYYKNFYSYTLDFYYNGLYNIIQMPDIFYNSKEDTKMTKKKATQKATEKTVSASKATEATEKIEKKPVAIKPCKSQKAVEYMMEVIQSQEVTRKALVEMTTAKFPELAKSTITTILSDGKNPKYNRYFPTLLTADENQILKFR</sequence>
<proteinExistence type="predicted"/>
<reference evidence="1" key="1">
    <citation type="submission" date="2019-08" db="EMBL/GenBank/DDBJ databases">
        <authorList>
            <person name="Kucharzyk K."/>
            <person name="Murdoch R.W."/>
            <person name="Higgins S."/>
            <person name="Loffler F."/>
        </authorList>
    </citation>
    <scope>NUCLEOTIDE SEQUENCE</scope>
</reference>
<dbReference type="EMBL" id="VSSQ01000346">
    <property type="protein sequence ID" value="MPL92044.1"/>
    <property type="molecule type" value="Genomic_DNA"/>
</dbReference>
<gene>
    <name evidence="1" type="ORF">SDC9_38135</name>
</gene>
<name>A0A644VKW2_9ZZZZ</name>